<dbReference type="InterPro" id="IPR027417">
    <property type="entry name" value="P-loop_NTPase"/>
</dbReference>
<proteinExistence type="predicted"/>
<dbReference type="Gene3D" id="3.40.50.300">
    <property type="entry name" value="P-loop containing nucleotide triphosphate hydrolases"/>
    <property type="match status" value="1"/>
</dbReference>
<protein>
    <recommendedName>
        <fullName evidence="4">NACHT domain-containing protein</fullName>
    </recommendedName>
</protein>
<evidence type="ECO:0000256" key="1">
    <source>
        <dbReference type="SAM" id="MobiDB-lite"/>
    </source>
</evidence>
<dbReference type="EMBL" id="SEOQ01000080">
    <property type="protein sequence ID" value="TFY70841.1"/>
    <property type="molecule type" value="Genomic_DNA"/>
</dbReference>
<feature type="region of interest" description="Disordered" evidence="1">
    <location>
        <begin position="1"/>
        <end position="31"/>
    </location>
</feature>
<evidence type="ECO:0000313" key="2">
    <source>
        <dbReference type="EMBL" id="TFY70841.1"/>
    </source>
</evidence>
<name>A0A4Y9ZAL7_9AGAM</name>
<dbReference type="InterPro" id="IPR059179">
    <property type="entry name" value="MLKL-like_MCAfunc"/>
</dbReference>
<organism evidence="2 3">
    <name type="scientific">Dentipellis fragilis</name>
    <dbReference type="NCBI Taxonomy" id="205917"/>
    <lineage>
        <taxon>Eukaryota</taxon>
        <taxon>Fungi</taxon>
        <taxon>Dikarya</taxon>
        <taxon>Basidiomycota</taxon>
        <taxon>Agaricomycotina</taxon>
        <taxon>Agaricomycetes</taxon>
        <taxon>Russulales</taxon>
        <taxon>Hericiaceae</taxon>
        <taxon>Dentipellis</taxon>
    </lineage>
</organism>
<dbReference type="CDD" id="cd21037">
    <property type="entry name" value="MLKL_NTD"/>
    <property type="match status" value="1"/>
</dbReference>
<evidence type="ECO:0000313" key="3">
    <source>
        <dbReference type="Proteomes" id="UP000298327"/>
    </source>
</evidence>
<evidence type="ECO:0008006" key="4">
    <source>
        <dbReference type="Google" id="ProtNLM"/>
    </source>
</evidence>
<dbReference type="Proteomes" id="UP000298327">
    <property type="component" value="Unassembled WGS sequence"/>
</dbReference>
<dbReference type="OrthoDB" id="431454at2759"/>
<feature type="compositionally biased region" description="Low complexity" evidence="1">
    <location>
        <begin position="14"/>
        <end position="31"/>
    </location>
</feature>
<keyword evidence="3" id="KW-1185">Reference proteome</keyword>
<sequence>MASAGISSVARTTPAASSSRPGPVSSVSAEPSTSSKSEIVFSTADTALAILKEVGEMTQNIPYIKAVSGICIQILKIKSEVDLFRDKWKIVMADVERIRELIDDYYDQVAAAPQQEQKIPKDLQRAFKALEENLQTTLVTLKRCQPQRKRDHVLLFLNRVQLTTAIDDCGRGMQNALHLFNAKLNFGSRTDTARIWDAISRKVKILPIEDTVTVPDLRPPPETLFGRETEMLKIVTGILKRTPPARIAIIGPRGIGKTSLALSALHHPDIASEFPNTRYFVPCGAAETPGDLLLQMATALGIFDDGALPLEKKILASLRSVDSCVVCLDGFEKPWEKDTQTREVEELLAKVASIPSVAVIVTMRGTERPAKTRWTPFLDPLTPLSLDAALQTFEAISGKRDEVATRLVQAMGCVPLDVHALARLAQSEETSQIWARWEVEGTSMLDREAVRHVEH</sequence>
<reference evidence="2 3" key="1">
    <citation type="submission" date="2019-02" db="EMBL/GenBank/DDBJ databases">
        <title>Genome sequencing of the rare red list fungi Dentipellis fragilis.</title>
        <authorList>
            <person name="Buettner E."/>
            <person name="Kellner H."/>
        </authorList>
    </citation>
    <scope>NUCLEOTIDE SEQUENCE [LARGE SCALE GENOMIC DNA]</scope>
    <source>
        <strain evidence="2 3">DSM 105465</strain>
    </source>
</reference>
<comment type="caution">
    <text evidence="2">The sequence shown here is derived from an EMBL/GenBank/DDBJ whole genome shotgun (WGS) entry which is preliminary data.</text>
</comment>
<feature type="compositionally biased region" description="Polar residues" evidence="1">
    <location>
        <begin position="1"/>
        <end position="11"/>
    </location>
</feature>
<gene>
    <name evidence="2" type="ORF">EVG20_g2164</name>
</gene>
<dbReference type="CDD" id="cd00882">
    <property type="entry name" value="Ras_like_GTPase"/>
    <property type="match status" value="1"/>
</dbReference>
<dbReference type="STRING" id="205917.A0A4Y9ZAL7"/>
<dbReference type="SUPFAM" id="SSF52540">
    <property type="entry name" value="P-loop containing nucleoside triphosphate hydrolases"/>
    <property type="match status" value="1"/>
</dbReference>
<accession>A0A4Y9ZAL7</accession>
<dbReference type="AlphaFoldDB" id="A0A4Y9ZAL7"/>